<dbReference type="OrthoDB" id="5769175at2"/>
<dbReference type="AlphaFoldDB" id="A0A0M6XX31"/>
<accession>A0A0M6XX31</accession>
<evidence type="ECO:0000256" key="1">
    <source>
        <dbReference type="SAM" id="MobiDB-lite"/>
    </source>
</evidence>
<sequence length="263" mass="26946">MTAVDATQAVGKPMDLNAVMDGSPVKAARPGVSPKAENSAFSFGDFIDVINPLQHIPGIAELYRSVTNDEISDNARKAGNALYGFALGGPVGLGAMLAYNEVGDRLNSSQENVTAQPVEVAEAAPAGEPAPTSDVPVPVRKPGVEPTATEADKAAGTAVLGETVASAGRKGAPPTALVDLINSTGAAPGPDGETMTSPDKSSSGNASSVSYLDMQDNATPSAPVMPDQQGLDRLASHKSNHLPLDVLKALQERHAERSVSERT</sequence>
<protein>
    <submittedName>
        <fullName evidence="2">Uncharacterized protein</fullName>
    </submittedName>
</protein>
<dbReference type="RefSeq" id="WP_055654433.1">
    <property type="nucleotide sequence ID" value="NZ_CXST01000001.1"/>
</dbReference>
<proteinExistence type="predicted"/>
<evidence type="ECO:0000313" key="3">
    <source>
        <dbReference type="Proteomes" id="UP000048926"/>
    </source>
</evidence>
<feature type="region of interest" description="Disordered" evidence="1">
    <location>
        <begin position="122"/>
        <end position="238"/>
    </location>
</feature>
<feature type="compositionally biased region" description="Polar residues" evidence="1">
    <location>
        <begin position="194"/>
        <end position="220"/>
    </location>
</feature>
<keyword evidence="3" id="KW-1185">Reference proteome</keyword>
<evidence type="ECO:0000313" key="2">
    <source>
        <dbReference type="EMBL" id="CTQ42401.1"/>
    </source>
</evidence>
<dbReference type="Proteomes" id="UP000048926">
    <property type="component" value="Unassembled WGS sequence"/>
</dbReference>
<gene>
    <name evidence="2" type="ORF">LAL4801_00829</name>
</gene>
<name>A0A0M6XX31_9HYPH</name>
<organism evidence="2 3">
    <name type="scientific">Roseibium aggregatum</name>
    <dbReference type="NCBI Taxonomy" id="187304"/>
    <lineage>
        <taxon>Bacteria</taxon>
        <taxon>Pseudomonadati</taxon>
        <taxon>Pseudomonadota</taxon>
        <taxon>Alphaproteobacteria</taxon>
        <taxon>Hyphomicrobiales</taxon>
        <taxon>Stappiaceae</taxon>
        <taxon>Roseibium</taxon>
    </lineage>
</organism>
<feature type="compositionally biased region" description="Low complexity" evidence="1">
    <location>
        <begin position="122"/>
        <end position="131"/>
    </location>
</feature>
<dbReference type="STRING" id="187304.B0E33_26000"/>
<reference evidence="3" key="1">
    <citation type="submission" date="2015-07" db="EMBL/GenBank/DDBJ databases">
        <authorList>
            <person name="Rodrigo-Torres Lidia"/>
            <person name="Arahal R.David."/>
        </authorList>
    </citation>
    <scope>NUCLEOTIDE SEQUENCE [LARGE SCALE GENOMIC DNA]</scope>
    <source>
        <strain evidence="3">CECT 4801</strain>
    </source>
</reference>
<dbReference type="EMBL" id="CXST01000001">
    <property type="protein sequence ID" value="CTQ42401.1"/>
    <property type="molecule type" value="Genomic_DNA"/>
</dbReference>